<name>A0A0C3B549_SERVB</name>
<dbReference type="Proteomes" id="UP000054097">
    <property type="component" value="Unassembled WGS sequence"/>
</dbReference>
<evidence type="ECO:0000256" key="1">
    <source>
        <dbReference type="SAM" id="MobiDB-lite"/>
    </source>
</evidence>
<keyword evidence="3" id="KW-1185">Reference proteome</keyword>
<dbReference type="AlphaFoldDB" id="A0A0C3B549"/>
<proteinExistence type="predicted"/>
<feature type="region of interest" description="Disordered" evidence="1">
    <location>
        <begin position="559"/>
        <end position="582"/>
    </location>
</feature>
<feature type="compositionally biased region" description="Polar residues" evidence="1">
    <location>
        <begin position="941"/>
        <end position="956"/>
    </location>
</feature>
<reference evidence="2 3" key="1">
    <citation type="submission" date="2014-04" db="EMBL/GenBank/DDBJ databases">
        <authorList>
            <consortium name="DOE Joint Genome Institute"/>
            <person name="Kuo A."/>
            <person name="Zuccaro A."/>
            <person name="Kohler A."/>
            <person name="Nagy L.G."/>
            <person name="Floudas D."/>
            <person name="Copeland A."/>
            <person name="Barry K.W."/>
            <person name="Cichocki N."/>
            <person name="Veneault-Fourrey C."/>
            <person name="LaButti K."/>
            <person name="Lindquist E.A."/>
            <person name="Lipzen A."/>
            <person name="Lundell T."/>
            <person name="Morin E."/>
            <person name="Murat C."/>
            <person name="Sun H."/>
            <person name="Tunlid A."/>
            <person name="Henrissat B."/>
            <person name="Grigoriev I.V."/>
            <person name="Hibbett D.S."/>
            <person name="Martin F."/>
            <person name="Nordberg H.P."/>
            <person name="Cantor M.N."/>
            <person name="Hua S.X."/>
        </authorList>
    </citation>
    <scope>NUCLEOTIDE SEQUENCE [LARGE SCALE GENOMIC DNA]</scope>
    <source>
        <strain evidence="2 3">MAFF 305830</strain>
    </source>
</reference>
<feature type="compositionally biased region" description="Polar residues" evidence="1">
    <location>
        <begin position="562"/>
        <end position="582"/>
    </location>
</feature>
<dbReference type="STRING" id="933852.A0A0C3B549"/>
<evidence type="ECO:0000313" key="2">
    <source>
        <dbReference type="EMBL" id="KIM27309.1"/>
    </source>
</evidence>
<reference evidence="3" key="2">
    <citation type="submission" date="2015-01" db="EMBL/GenBank/DDBJ databases">
        <title>Evolutionary Origins and Diversification of the Mycorrhizal Mutualists.</title>
        <authorList>
            <consortium name="DOE Joint Genome Institute"/>
            <consortium name="Mycorrhizal Genomics Consortium"/>
            <person name="Kohler A."/>
            <person name="Kuo A."/>
            <person name="Nagy L.G."/>
            <person name="Floudas D."/>
            <person name="Copeland A."/>
            <person name="Barry K.W."/>
            <person name="Cichocki N."/>
            <person name="Veneault-Fourrey C."/>
            <person name="LaButti K."/>
            <person name="Lindquist E.A."/>
            <person name="Lipzen A."/>
            <person name="Lundell T."/>
            <person name="Morin E."/>
            <person name="Murat C."/>
            <person name="Riley R."/>
            <person name="Ohm R."/>
            <person name="Sun H."/>
            <person name="Tunlid A."/>
            <person name="Henrissat B."/>
            <person name="Grigoriev I.V."/>
            <person name="Hibbett D.S."/>
            <person name="Martin F."/>
        </authorList>
    </citation>
    <scope>NUCLEOTIDE SEQUENCE [LARGE SCALE GENOMIC DNA]</scope>
    <source>
        <strain evidence="3">MAFF 305830</strain>
    </source>
</reference>
<organism evidence="2 3">
    <name type="scientific">Serendipita vermifera MAFF 305830</name>
    <dbReference type="NCBI Taxonomy" id="933852"/>
    <lineage>
        <taxon>Eukaryota</taxon>
        <taxon>Fungi</taxon>
        <taxon>Dikarya</taxon>
        <taxon>Basidiomycota</taxon>
        <taxon>Agaricomycotina</taxon>
        <taxon>Agaricomycetes</taxon>
        <taxon>Sebacinales</taxon>
        <taxon>Serendipitaceae</taxon>
        <taxon>Serendipita</taxon>
    </lineage>
</organism>
<feature type="region of interest" description="Disordered" evidence="1">
    <location>
        <begin position="941"/>
        <end position="962"/>
    </location>
</feature>
<protein>
    <submittedName>
        <fullName evidence="2">Uncharacterized protein</fullName>
    </submittedName>
</protein>
<evidence type="ECO:0000313" key="3">
    <source>
        <dbReference type="Proteomes" id="UP000054097"/>
    </source>
</evidence>
<feature type="non-terminal residue" evidence="2">
    <location>
        <position position="962"/>
    </location>
</feature>
<dbReference type="OrthoDB" id="3183767at2759"/>
<dbReference type="InterPro" id="IPR041078">
    <property type="entry name" value="Plavaka"/>
</dbReference>
<dbReference type="EMBL" id="KN824300">
    <property type="protein sequence ID" value="KIM27309.1"/>
    <property type="molecule type" value="Genomic_DNA"/>
</dbReference>
<dbReference type="Pfam" id="PF18759">
    <property type="entry name" value="Plavaka"/>
    <property type="match status" value="1"/>
</dbReference>
<gene>
    <name evidence="2" type="ORF">M408DRAFT_24775</name>
</gene>
<accession>A0A0C3B549</accession>
<dbReference type="HOGENOM" id="CLU_002498_0_1_1"/>
<sequence length="962" mass="108953">MRRYPAHPTSIPDQDFRLKDLTAPDAQRDTAPDAFATATSSSQTLRQQILNIIHPHPTISSFLLNLWFYRRGSMQKSKLDRNLLIKNVLLNPQFSVNDLAPPFNFDALDQSIVDTATLSVVRAAVASPAGRRFNYDGFEEWWQPDSASSPQRVWHNSYTADAFLRAEHALRSSEPPGHADSPRRVIGLMFWSDSTHLTDFGQAALHPIYMALRALHHIGYIPPLPEELVSLLTNQLGKETSPELLAHLRQEHFHAFWRMLLDEEFVAAHKVGMDIVFGDGVRRTLFLRVLTYSADYPEKAMIATIRTLGMCPCPLDTAKKGTMEHLGTNKSRLQFIQKIRRDSKDRRALRTWDSANEGREASLRESWVPTLSAFSAILGPLDPPVDCFKMLVNDSMHEWEGGTAKRVLRFLVDLLDSVDGKLVTIVDERYRNMCSFGSRIRRFPPNFTQMRNLAARDSENGLLIGFRSMKRCCVADLIVSAAIPAFSSILTLIPTLAFPQEQDDITNLLYVMATFHSLSHLRLHTSTTLTLLEDVTKSLGLVFRKLRDDANSKFKIVEKPQRGQSKVSGSNSGGNASKRPTTSAIAKNTILNLRTIKNHLHDHYTSSILEFGTMEGYSTEPHDIFVAGIAREETIEGSIGEMKSELEKLQDEVGNQRLPDNDIGDNEAETLRPRYSIGVHSRQGTPILPWLTENSTDTALQTFFVKLQDHLLRRLRQGSGRIDDDFTYSDEERANIYIKANKIYEYKTIAINFKTYDIRRDHDTITSLHPDIMLLSNEDVSDNPSAPIHPYWYARVLKIFHVWVQDLASPSKPPERLDVLWVRWFAVASDPEAEAEDTALKRQLIRVGYVPVAVDRFGFVDPHEVIQSCYLLPVREYMQTHDLLNSPSRLASDDPTEGDYPFYYVIHWVDRDMFMRYCGGGPGYFGVPTCSTAWRIGIDTENSTPTPSLPNSNDVGQLSDDS</sequence>